<keyword evidence="3" id="KW-1185">Reference proteome</keyword>
<sequence>MSARALFAFLFALISATMLGMAAGAVWMLPTLYMQRALPWLALPIGWVLGRAIRGWVRSEPRSAAALAALATAIASLYVGMLTAAARIAGSMGLGLVDAIRTAGTGLLVSLTRLATTDGDLAWYVLGVALAAYAAWSAKPAAKL</sequence>
<feature type="transmembrane region" description="Helical" evidence="1">
    <location>
        <begin position="38"/>
        <end position="57"/>
    </location>
</feature>
<protein>
    <recommendedName>
        <fullName evidence="4">Vitamin B12 transport system permease protein</fullName>
    </recommendedName>
</protein>
<feature type="transmembrane region" description="Helical" evidence="1">
    <location>
        <begin position="121"/>
        <end position="138"/>
    </location>
</feature>
<name>A0ABW8K3N0_9GAMM</name>
<dbReference type="RefSeq" id="WP_379985902.1">
    <property type="nucleotide sequence ID" value="NZ_JADIKD010000007.1"/>
</dbReference>
<evidence type="ECO:0000313" key="3">
    <source>
        <dbReference type="Proteomes" id="UP001620408"/>
    </source>
</evidence>
<gene>
    <name evidence="2" type="ORF">ISS97_04625</name>
</gene>
<comment type="caution">
    <text evidence="2">The sequence shown here is derived from an EMBL/GenBank/DDBJ whole genome shotgun (WGS) entry which is preliminary data.</text>
</comment>
<proteinExistence type="predicted"/>
<evidence type="ECO:0008006" key="4">
    <source>
        <dbReference type="Google" id="ProtNLM"/>
    </source>
</evidence>
<reference evidence="2 3" key="1">
    <citation type="submission" date="2020-10" db="EMBL/GenBank/DDBJ databases">
        <title>Phylogeny of dyella-like bacteria.</title>
        <authorList>
            <person name="Fu J."/>
        </authorList>
    </citation>
    <scope>NUCLEOTIDE SEQUENCE [LARGE SCALE GENOMIC DNA]</scope>
    <source>
        <strain evidence="2 3">BB4</strain>
    </source>
</reference>
<evidence type="ECO:0000313" key="2">
    <source>
        <dbReference type="EMBL" id="MFK2916538.1"/>
    </source>
</evidence>
<evidence type="ECO:0000256" key="1">
    <source>
        <dbReference type="SAM" id="Phobius"/>
    </source>
</evidence>
<dbReference type="EMBL" id="JADIKD010000007">
    <property type="protein sequence ID" value="MFK2916538.1"/>
    <property type="molecule type" value="Genomic_DNA"/>
</dbReference>
<keyword evidence="1" id="KW-0472">Membrane</keyword>
<keyword evidence="1" id="KW-1133">Transmembrane helix</keyword>
<organism evidence="2 3">
    <name type="scientific">Dyella koreensis</name>
    <dbReference type="NCBI Taxonomy" id="311235"/>
    <lineage>
        <taxon>Bacteria</taxon>
        <taxon>Pseudomonadati</taxon>
        <taxon>Pseudomonadota</taxon>
        <taxon>Gammaproteobacteria</taxon>
        <taxon>Lysobacterales</taxon>
        <taxon>Rhodanobacteraceae</taxon>
        <taxon>Dyella</taxon>
    </lineage>
</organism>
<accession>A0ABW8K3N0</accession>
<feature type="transmembrane region" description="Helical" evidence="1">
    <location>
        <begin position="64"/>
        <end position="86"/>
    </location>
</feature>
<dbReference type="Proteomes" id="UP001620408">
    <property type="component" value="Unassembled WGS sequence"/>
</dbReference>
<keyword evidence="1" id="KW-0812">Transmembrane</keyword>